<organism evidence="9 10">
    <name type="scientific">Cohnella luojiensis</name>
    <dbReference type="NCBI Taxonomy" id="652876"/>
    <lineage>
        <taxon>Bacteria</taxon>
        <taxon>Bacillati</taxon>
        <taxon>Bacillota</taxon>
        <taxon>Bacilli</taxon>
        <taxon>Bacillales</taxon>
        <taxon>Paenibacillaceae</taxon>
        <taxon>Cohnella</taxon>
    </lineage>
</organism>
<comment type="similarity">
    <text evidence="2">Belongs to the amino acid-polyamine-organocation (APC) superfamily. Spore germination protein (SGP) (TC 2.A.3.9) family.</text>
</comment>
<feature type="transmembrane region" description="Helical" evidence="8">
    <location>
        <begin position="116"/>
        <end position="133"/>
    </location>
</feature>
<protein>
    <submittedName>
        <fullName evidence="9">Spore gernimation protein</fullName>
    </submittedName>
</protein>
<evidence type="ECO:0000256" key="4">
    <source>
        <dbReference type="ARBA" id="ARBA00022544"/>
    </source>
</evidence>
<dbReference type="NCBIfam" id="TIGR00912">
    <property type="entry name" value="2A0309"/>
    <property type="match status" value="1"/>
</dbReference>
<evidence type="ECO:0000256" key="5">
    <source>
        <dbReference type="ARBA" id="ARBA00022692"/>
    </source>
</evidence>
<keyword evidence="7 8" id="KW-0472">Membrane</keyword>
<reference evidence="9 10" key="1">
    <citation type="submission" date="2019-03" db="EMBL/GenBank/DDBJ databases">
        <title>Cohnella endophytica sp. nov., a novel endophytic bacterium isolated from bark of Sonneratia apetala.</title>
        <authorList>
            <person name="Tuo L."/>
        </authorList>
    </citation>
    <scope>NUCLEOTIDE SEQUENCE [LARGE SCALE GENOMIC DNA]</scope>
    <source>
        <strain evidence="9 10">CCTCC AB 208254</strain>
    </source>
</reference>
<keyword evidence="4" id="KW-0309">Germination</keyword>
<accession>A0A4Y8LWG2</accession>
<dbReference type="EMBL" id="SOMN01000016">
    <property type="protein sequence ID" value="TFE25985.1"/>
    <property type="molecule type" value="Genomic_DNA"/>
</dbReference>
<evidence type="ECO:0000256" key="1">
    <source>
        <dbReference type="ARBA" id="ARBA00004141"/>
    </source>
</evidence>
<feature type="transmembrane region" description="Helical" evidence="8">
    <location>
        <begin position="12"/>
        <end position="29"/>
    </location>
</feature>
<comment type="subcellular location">
    <subcellularLocation>
        <location evidence="1">Membrane</location>
        <topology evidence="1">Multi-pass membrane protein</topology>
    </subcellularLocation>
</comment>
<dbReference type="InterPro" id="IPR004761">
    <property type="entry name" value="Spore_GerAB"/>
</dbReference>
<keyword evidence="10" id="KW-1185">Reference proteome</keyword>
<gene>
    <name evidence="9" type="ORF">E2980_12540</name>
</gene>
<evidence type="ECO:0000256" key="8">
    <source>
        <dbReference type="SAM" id="Phobius"/>
    </source>
</evidence>
<dbReference type="PANTHER" id="PTHR34975:SF2">
    <property type="entry name" value="SPORE GERMINATION PROTEIN A2"/>
    <property type="match status" value="1"/>
</dbReference>
<keyword evidence="6 8" id="KW-1133">Transmembrane helix</keyword>
<dbReference type="RefSeq" id="WP_135152529.1">
    <property type="nucleotide sequence ID" value="NZ_SOMN01000016.1"/>
</dbReference>
<dbReference type="GO" id="GO:0009847">
    <property type="term" value="P:spore germination"/>
    <property type="evidence" value="ECO:0007669"/>
    <property type="project" value="InterPro"/>
</dbReference>
<keyword evidence="3" id="KW-0813">Transport</keyword>
<dbReference type="Gene3D" id="1.20.1740.10">
    <property type="entry name" value="Amino acid/polyamine transporter I"/>
    <property type="match status" value="1"/>
</dbReference>
<evidence type="ECO:0000256" key="7">
    <source>
        <dbReference type="ARBA" id="ARBA00023136"/>
    </source>
</evidence>
<dbReference type="Proteomes" id="UP000297900">
    <property type="component" value="Unassembled WGS sequence"/>
</dbReference>
<feature type="transmembrane region" description="Helical" evidence="8">
    <location>
        <begin position="182"/>
        <end position="201"/>
    </location>
</feature>
<dbReference type="OrthoDB" id="2078716at2"/>
<feature type="transmembrane region" description="Helical" evidence="8">
    <location>
        <begin position="299"/>
        <end position="325"/>
    </location>
</feature>
<evidence type="ECO:0000256" key="2">
    <source>
        <dbReference type="ARBA" id="ARBA00007998"/>
    </source>
</evidence>
<feature type="transmembrane region" description="Helical" evidence="8">
    <location>
        <begin position="76"/>
        <end position="96"/>
    </location>
</feature>
<evidence type="ECO:0000313" key="9">
    <source>
        <dbReference type="EMBL" id="TFE25985.1"/>
    </source>
</evidence>
<name>A0A4Y8LWG2_9BACL</name>
<evidence type="ECO:0000313" key="10">
    <source>
        <dbReference type="Proteomes" id="UP000297900"/>
    </source>
</evidence>
<dbReference type="AlphaFoldDB" id="A0A4Y8LWG2"/>
<evidence type="ECO:0000256" key="3">
    <source>
        <dbReference type="ARBA" id="ARBA00022448"/>
    </source>
</evidence>
<feature type="transmembrane region" description="Helical" evidence="8">
    <location>
        <begin position="35"/>
        <end position="56"/>
    </location>
</feature>
<evidence type="ECO:0000256" key="6">
    <source>
        <dbReference type="ARBA" id="ARBA00022989"/>
    </source>
</evidence>
<feature type="transmembrane region" description="Helical" evidence="8">
    <location>
        <begin position="142"/>
        <end position="162"/>
    </location>
</feature>
<feature type="transmembrane region" description="Helical" evidence="8">
    <location>
        <begin position="213"/>
        <end position="237"/>
    </location>
</feature>
<feature type="transmembrane region" description="Helical" evidence="8">
    <location>
        <begin position="265"/>
        <end position="287"/>
    </location>
</feature>
<dbReference type="Pfam" id="PF03845">
    <property type="entry name" value="Spore_permease"/>
    <property type="match status" value="1"/>
</dbReference>
<feature type="transmembrane region" description="Helical" evidence="8">
    <location>
        <begin position="331"/>
        <end position="353"/>
    </location>
</feature>
<dbReference type="PANTHER" id="PTHR34975">
    <property type="entry name" value="SPORE GERMINATION PROTEIN A2"/>
    <property type="match status" value="1"/>
</dbReference>
<sequence>MIEASQFKKMVSLFVIGTSLILLPSMLASKAKQDAWISSIVGMIVGLVLVGIYYALGRLFPGKTLVEYSKEILGKWLGTIVSFLWFTYAFILTVLVLRNLGDFLTSSMFPETPIQAIHIVYLCIVVIGVRYGISNIARTVDIFFPLVIILLIVFVSLLLHDIEFDRLQPMLAKGIQPVLQAAYPYIGFPFAELVLLLMIYPKVKRTKEAGKSLLTGTLFGGLVLFVITLLSLLVLGAENTASELYPSFRLAKKIQIGEFIQRVEVIMAVIWFITIFVKLVICFYISVQSLSQTLNLPDYRSLVLPLGMILYAVAYFIVPNISYLISFDAKVWPLYALTIGLVLPLLLLGVAIIKK</sequence>
<comment type="caution">
    <text evidence="9">The sequence shown here is derived from an EMBL/GenBank/DDBJ whole genome shotgun (WGS) entry which is preliminary data.</text>
</comment>
<dbReference type="GO" id="GO:0016020">
    <property type="term" value="C:membrane"/>
    <property type="evidence" value="ECO:0007669"/>
    <property type="project" value="UniProtKB-SubCell"/>
</dbReference>
<proteinExistence type="inferred from homology"/>
<keyword evidence="5 8" id="KW-0812">Transmembrane</keyword>